<organism evidence="8 9">
    <name type="scientific">Abyssalbus ytuae</name>
    <dbReference type="NCBI Taxonomy" id="2926907"/>
    <lineage>
        <taxon>Bacteria</taxon>
        <taxon>Pseudomonadati</taxon>
        <taxon>Bacteroidota</taxon>
        <taxon>Flavobacteriia</taxon>
        <taxon>Flavobacteriales</taxon>
        <taxon>Flavobacteriaceae</taxon>
        <taxon>Abyssalbus</taxon>
    </lineage>
</organism>
<dbReference type="GO" id="GO:0016491">
    <property type="term" value="F:oxidoreductase activity"/>
    <property type="evidence" value="ECO:0007669"/>
    <property type="project" value="UniProtKB-KW"/>
</dbReference>
<dbReference type="PANTHER" id="PTHR43673">
    <property type="entry name" value="NAD(P)H NITROREDUCTASE YDGI-RELATED"/>
    <property type="match status" value="1"/>
</dbReference>
<sequence>MSNLIENLKWRYATKKFDSSKSISENDLETLKEAIRLSASSYGLQLYEVLIIKNKEVRDKLLPAAYNQSQITDASCLFLFCSRNDVVEKDIDNYFNNLTETRGITLEDVKGYSDYMKGAVLGLPVEAKQTWTAKQCYIALGNLLAAAAELKIDACPMEGFDSSEFNKILNLTEKGLNATVLAAVGYRSEEDQTRHYAKVRKSKKELFTTI</sequence>
<dbReference type="InterPro" id="IPR029479">
    <property type="entry name" value="Nitroreductase"/>
</dbReference>
<accession>A0A9E6ZLJ8</accession>
<dbReference type="SUPFAM" id="SSF55469">
    <property type="entry name" value="FMN-dependent nitroreductase-like"/>
    <property type="match status" value="1"/>
</dbReference>
<comment type="cofactor">
    <cofactor evidence="1">
        <name>FMN</name>
        <dbReference type="ChEBI" id="CHEBI:58210"/>
    </cofactor>
</comment>
<evidence type="ECO:0000256" key="2">
    <source>
        <dbReference type="ARBA" id="ARBA00007118"/>
    </source>
</evidence>
<proteinExistence type="inferred from homology"/>
<protein>
    <submittedName>
        <fullName evidence="8">NAD(P)H-dependent oxidoreductase</fullName>
    </submittedName>
</protein>
<dbReference type="KEGG" id="fbm:MQE35_14025"/>
<gene>
    <name evidence="8" type="ORF">MQE35_14025</name>
</gene>
<evidence type="ECO:0000313" key="9">
    <source>
        <dbReference type="Proteomes" id="UP000831290"/>
    </source>
</evidence>
<reference evidence="8" key="1">
    <citation type="submission" date="2022-03" db="EMBL/GenBank/DDBJ databases">
        <title>Description of Abyssus ytuae gen. nov., sp. nov., a novel member of the family Flavobacteriaceae isolated from the sediment of Mariana Trench.</title>
        <authorList>
            <person name="Zhang J."/>
            <person name="Xu X."/>
        </authorList>
    </citation>
    <scope>NUCLEOTIDE SEQUENCE</scope>
    <source>
        <strain evidence="8">MT3330</strain>
    </source>
</reference>
<dbReference type="InterPro" id="IPR033878">
    <property type="entry name" value="NfsB-like"/>
</dbReference>
<comment type="similarity">
    <text evidence="2">Belongs to the nitroreductase family.</text>
</comment>
<feature type="domain" description="Nitroreductase" evidence="7">
    <location>
        <begin position="8"/>
        <end position="186"/>
    </location>
</feature>
<dbReference type="EMBL" id="CP094358">
    <property type="protein sequence ID" value="UOB16849.1"/>
    <property type="molecule type" value="Genomic_DNA"/>
</dbReference>
<evidence type="ECO:0000256" key="5">
    <source>
        <dbReference type="ARBA" id="ARBA00022857"/>
    </source>
</evidence>
<dbReference type="AlphaFoldDB" id="A0A9E6ZLJ8"/>
<dbReference type="Pfam" id="PF00881">
    <property type="entry name" value="Nitroreductase"/>
    <property type="match status" value="1"/>
</dbReference>
<evidence type="ECO:0000259" key="7">
    <source>
        <dbReference type="Pfam" id="PF00881"/>
    </source>
</evidence>
<evidence type="ECO:0000256" key="4">
    <source>
        <dbReference type="ARBA" id="ARBA00022643"/>
    </source>
</evidence>
<dbReference type="RefSeq" id="WP_255842096.1">
    <property type="nucleotide sequence ID" value="NZ_CP094358.1"/>
</dbReference>
<dbReference type="Proteomes" id="UP000831290">
    <property type="component" value="Chromosome"/>
</dbReference>
<keyword evidence="5" id="KW-0521">NADP</keyword>
<dbReference type="CDD" id="cd02149">
    <property type="entry name" value="NfsB-like"/>
    <property type="match status" value="1"/>
</dbReference>
<dbReference type="Gene3D" id="3.40.109.10">
    <property type="entry name" value="NADH Oxidase"/>
    <property type="match status" value="1"/>
</dbReference>
<evidence type="ECO:0000313" key="8">
    <source>
        <dbReference type="EMBL" id="UOB16849.1"/>
    </source>
</evidence>
<evidence type="ECO:0000256" key="6">
    <source>
        <dbReference type="ARBA" id="ARBA00023002"/>
    </source>
</evidence>
<dbReference type="PANTHER" id="PTHR43673:SF2">
    <property type="entry name" value="NITROREDUCTASE"/>
    <property type="match status" value="1"/>
</dbReference>
<dbReference type="InterPro" id="IPR000415">
    <property type="entry name" value="Nitroreductase-like"/>
</dbReference>
<keyword evidence="4" id="KW-0288">FMN</keyword>
<keyword evidence="9" id="KW-1185">Reference proteome</keyword>
<name>A0A9E6ZLJ8_9FLAO</name>
<keyword evidence="6" id="KW-0560">Oxidoreductase</keyword>
<keyword evidence="3" id="KW-0285">Flavoprotein</keyword>
<evidence type="ECO:0000256" key="1">
    <source>
        <dbReference type="ARBA" id="ARBA00001917"/>
    </source>
</evidence>
<evidence type="ECO:0000256" key="3">
    <source>
        <dbReference type="ARBA" id="ARBA00022630"/>
    </source>
</evidence>